<dbReference type="KEGG" id="pdh:B9T62_34470"/>
<dbReference type="OrthoDB" id="2634701at2"/>
<keyword evidence="2" id="KW-1185">Reference proteome</keyword>
<gene>
    <name evidence="1" type="ORF">B9T62_34470</name>
</gene>
<dbReference type="Proteomes" id="UP000249890">
    <property type="component" value="Chromosome"/>
</dbReference>
<reference evidence="1 2" key="1">
    <citation type="submission" date="2017-06" db="EMBL/GenBank/DDBJ databases">
        <title>Complete genome sequence of Paenibacillus donghaensis KCTC 13049T isolated from East Sea sediment, South Korea.</title>
        <authorList>
            <person name="Jung B.K."/>
            <person name="Hong S.-J."/>
            <person name="Shin J.-H."/>
        </authorList>
    </citation>
    <scope>NUCLEOTIDE SEQUENCE [LARGE SCALE GENOMIC DNA]</scope>
    <source>
        <strain evidence="1 2">KCTC 13049</strain>
    </source>
</reference>
<evidence type="ECO:0000313" key="2">
    <source>
        <dbReference type="Proteomes" id="UP000249890"/>
    </source>
</evidence>
<organism evidence="1 2">
    <name type="scientific">Paenibacillus donghaensis</name>
    <dbReference type="NCBI Taxonomy" id="414771"/>
    <lineage>
        <taxon>Bacteria</taxon>
        <taxon>Bacillati</taxon>
        <taxon>Bacillota</taxon>
        <taxon>Bacilli</taxon>
        <taxon>Bacillales</taxon>
        <taxon>Paenibacillaceae</taxon>
        <taxon>Paenibacillus</taxon>
    </lineage>
</organism>
<evidence type="ECO:0000313" key="1">
    <source>
        <dbReference type="EMBL" id="ASA25394.1"/>
    </source>
</evidence>
<protein>
    <submittedName>
        <fullName evidence="1">Uncharacterized protein</fullName>
    </submittedName>
</protein>
<dbReference type="RefSeq" id="WP_087919359.1">
    <property type="nucleotide sequence ID" value="NZ_CP021780.1"/>
</dbReference>
<accession>A0A2Z2KGR1</accession>
<dbReference type="EMBL" id="CP021780">
    <property type="protein sequence ID" value="ASA25394.1"/>
    <property type="molecule type" value="Genomic_DNA"/>
</dbReference>
<sequence>MNNEDWIGEAKFIASNAKQNLIMINNQASLIDPVKLSRNIKWLEMMIDLNNHELAFAKEQQKKARLAGRTSLRSRLKSLLSSILTVDQQKRKGETV</sequence>
<proteinExistence type="predicted"/>
<name>A0A2Z2KGR1_9BACL</name>
<dbReference type="AlphaFoldDB" id="A0A2Z2KGR1"/>